<proteinExistence type="predicted"/>
<name>A0A1Y2IF73_TRAC3</name>
<gene>
    <name evidence="2" type="ORF">PYCCODRAFT_896460</name>
</gene>
<accession>A0A1Y2IF73</accession>
<dbReference type="AlphaFoldDB" id="A0A1Y2IF73"/>
<reference evidence="2 3" key="1">
    <citation type="journal article" date="2015" name="Biotechnol. Biofuels">
        <title>Enhanced degradation of softwood versus hardwood by the white-rot fungus Pycnoporus coccineus.</title>
        <authorList>
            <person name="Couturier M."/>
            <person name="Navarro D."/>
            <person name="Chevret D."/>
            <person name="Henrissat B."/>
            <person name="Piumi F."/>
            <person name="Ruiz-Duenas F.J."/>
            <person name="Martinez A.T."/>
            <person name="Grigoriev I.V."/>
            <person name="Riley R."/>
            <person name="Lipzen A."/>
            <person name="Berrin J.G."/>
            <person name="Master E.R."/>
            <person name="Rosso M.N."/>
        </authorList>
    </citation>
    <scope>NUCLEOTIDE SEQUENCE [LARGE SCALE GENOMIC DNA]</scope>
    <source>
        <strain evidence="2 3">BRFM310</strain>
    </source>
</reference>
<dbReference type="Proteomes" id="UP000193067">
    <property type="component" value="Unassembled WGS sequence"/>
</dbReference>
<evidence type="ECO:0000313" key="3">
    <source>
        <dbReference type="Proteomes" id="UP000193067"/>
    </source>
</evidence>
<dbReference type="EMBL" id="KZ084132">
    <property type="protein sequence ID" value="OSC98980.1"/>
    <property type="molecule type" value="Genomic_DNA"/>
</dbReference>
<sequence>MDTSCYTPYNSYDQDFYRSLAVGSGTFFLAGNGTMVAVPACVASFTLQGFDHQINSLAVAWVSVRMCTMAYKKSVIHSSHKGRGTTPRIDVIENTNALGTIWSRGCRDSKTKQDDREGRSYDGAGDR</sequence>
<protein>
    <submittedName>
        <fullName evidence="2">Uncharacterized protein</fullName>
    </submittedName>
</protein>
<organism evidence="2 3">
    <name type="scientific">Trametes coccinea (strain BRFM310)</name>
    <name type="common">Pycnoporus coccineus</name>
    <dbReference type="NCBI Taxonomy" id="1353009"/>
    <lineage>
        <taxon>Eukaryota</taxon>
        <taxon>Fungi</taxon>
        <taxon>Dikarya</taxon>
        <taxon>Basidiomycota</taxon>
        <taxon>Agaricomycotina</taxon>
        <taxon>Agaricomycetes</taxon>
        <taxon>Polyporales</taxon>
        <taxon>Polyporaceae</taxon>
        <taxon>Trametes</taxon>
    </lineage>
</organism>
<feature type="region of interest" description="Disordered" evidence="1">
    <location>
        <begin position="107"/>
        <end position="127"/>
    </location>
</feature>
<keyword evidence="3" id="KW-1185">Reference proteome</keyword>
<evidence type="ECO:0000256" key="1">
    <source>
        <dbReference type="SAM" id="MobiDB-lite"/>
    </source>
</evidence>
<evidence type="ECO:0000313" key="2">
    <source>
        <dbReference type="EMBL" id="OSC98980.1"/>
    </source>
</evidence>